<organism evidence="1">
    <name type="scientific">uncultured Caudovirales phage</name>
    <dbReference type="NCBI Taxonomy" id="2100421"/>
    <lineage>
        <taxon>Viruses</taxon>
        <taxon>Duplodnaviria</taxon>
        <taxon>Heunggongvirae</taxon>
        <taxon>Uroviricota</taxon>
        <taxon>Caudoviricetes</taxon>
        <taxon>Peduoviridae</taxon>
        <taxon>Maltschvirus</taxon>
        <taxon>Maltschvirus maltsch</taxon>
    </lineage>
</organism>
<protein>
    <submittedName>
        <fullName evidence="1">Uncharacterized protein</fullName>
    </submittedName>
</protein>
<reference evidence="1" key="1">
    <citation type="submission" date="2020-05" db="EMBL/GenBank/DDBJ databases">
        <authorList>
            <person name="Chiriac C."/>
            <person name="Salcher M."/>
            <person name="Ghai R."/>
            <person name="Kavagutti S V."/>
        </authorList>
    </citation>
    <scope>NUCLEOTIDE SEQUENCE</scope>
</reference>
<name>A0A6J7WPV3_9CAUD</name>
<dbReference type="EMBL" id="LR798278">
    <property type="protein sequence ID" value="CAB5219926.1"/>
    <property type="molecule type" value="Genomic_DNA"/>
</dbReference>
<evidence type="ECO:0000313" key="1">
    <source>
        <dbReference type="EMBL" id="CAB5219926.1"/>
    </source>
</evidence>
<gene>
    <name evidence="1" type="ORF">UFOVP239_10</name>
</gene>
<sequence length="71" mass="7719">MKALKIESNKAGKRFALVAAGSTFGVYSECLNYSGHCKGGYAVTWRYCEKGLTREAAEMLLTKKAAGKQKP</sequence>
<accession>A0A6J7WPV3</accession>
<proteinExistence type="predicted"/>